<dbReference type="KEGG" id="nah:F5544_01535"/>
<evidence type="ECO:0000256" key="1">
    <source>
        <dbReference type="ARBA" id="ARBA00004167"/>
    </source>
</evidence>
<evidence type="ECO:0000256" key="4">
    <source>
        <dbReference type="ARBA" id="ARBA00022692"/>
    </source>
</evidence>
<keyword evidence="6" id="KW-1133">Transmembrane helix</keyword>
<dbReference type="AlphaFoldDB" id="A0A6G9Y4V1"/>
<evidence type="ECO:0000256" key="6">
    <source>
        <dbReference type="ARBA" id="ARBA00022989"/>
    </source>
</evidence>
<evidence type="ECO:0000313" key="11">
    <source>
        <dbReference type="Proteomes" id="UP000503540"/>
    </source>
</evidence>
<dbReference type="Pfam" id="PF01565">
    <property type="entry name" value="FAD_binding_4"/>
    <property type="match status" value="1"/>
</dbReference>
<keyword evidence="8" id="KW-0472">Membrane</keyword>
<dbReference type="InterPro" id="IPR040165">
    <property type="entry name" value="Diminuto-like"/>
</dbReference>
<keyword evidence="7" id="KW-0560">Oxidoreductase</keyword>
<protein>
    <recommendedName>
        <fullName evidence="2">Delta(24)-sterol reductase</fullName>
        <ecNumber evidence="2">1.3.1.72</ecNumber>
    </recommendedName>
</protein>
<dbReference type="SUPFAM" id="SSF55103">
    <property type="entry name" value="FAD-linked oxidases, C-terminal domain"/>
    <property type="match status" value="1"/>
</dbReference>
<dbReference type="EC" id="1.3.1.72" evidence="2"/>
<dbReference type="PANTHER" id="PTHR10801">
    <property type="entry name" value="24-DEHYDROCHOLESTEROL REDUCTASE"/>
    <property type="match status" value="1"/>
</dbReference>
<keyword evidence="3" id="KW-0285">Flavoprotein</keyword>
<keyword evidence="11" id="KW-1185">Reference proteome</keyword>
<reference evidence="10 11" key="1">
    <citation type="journal article" date="2019" name="ACS Chem. Biol.">
        <title>Identification and Mobilization of a Cryptic Antibiotic Biosynthesis Gene Locus from a Human-Pathogenic Nocardia Isolate.</title>
        <authorList>
            <person name="Herisse M."/>
            <person name="Ishida K."/>
            <person name="Porter J.L."/>
            <person name="Howden B."/>
            <person name="Hertweck C."/>
            <person name="Stinear T.P."/>
            <person name="Pidot S.J."/>
        </authorList>
    </citation>
    <scope>NUCLEOTIDE SEQUENCE [LARGE SCALE GENOMIC DNA]</scope>
    <source>
        <strain evidence="10 11">AUSMDU00012717</strain>
    </source>
</reference>
<evidence type="ECO:0000256" key="7">
    <source>
        <dbReference type="ARBA" id="ARBA00023002"/>
    </source>
</evidence>
<evidence type="ECO:0000259" key="9">
    <source>
        <dbReference type="PROSITE" id="PS51387"/>
    </source>
</evidence>
<feature type="domain" description="FAD-binding PCMH-type" evidence="9">
    <location>
        <begin position="7"/>
        <end position="186"/>
    </location>
</feature>
<dbReference type="InterPro" id="IPR016169">
    <property type="entry name" value="FAD-bd_PCMH_sub2"/>
</dbReference>
<evidence type="ECO:0000313" key="10">
    <source>
        <dbReference type="EMBL" id="QIS08229.1"/>
    </source>
</evidence>
<name>A0A6G9Y4V1_9NOCA</name>
<gene>
    <name evidence="10" type="ORF">F5544_01535</name>
</gene>
<comment type="subcellular location">
    <subcellularLocation>
        <location evidence="1">Membrane</location>
        <topology evidence="1">Single-pass membrane protein</topology>
    </subcellularLocation>
</comment>
<keyword evidence="5" id="KW-0274">FAD</keyword>
<dbReference type="GO" id="GO:0050614">
    <property type="term" value="F:Delta24-sterol reductase activity"/>
    <property type="evidence" value="ECO:0007669"/>
    <property type="project" value="UniProtKB-EC"/>
</dbReference>
<evidence type="ECO:0000256" key="2">
    <source>
        <dbReference type="ARBA" id="ARBA00012405"/>
    </source>
</evidence>
<dbReference type="PROSITE" id="PS51387">
    <property type="entry name" value="FAD_PCMH"/>
    <property type="match status" value="1"/>
</dbReference>
<proteinExistence type="predicted"/>
<dbReference type="PANTHER" id="PTHR10801:SF0">
    <property type="entry name" value="DELTA(24)-STEROL REDUCTASE"/>
    <property type="match status" value="1"/>
</dbReference>
<dbReference type="InterPro" id="IPR016164">
    <property type="entry name" value="FAD-linked_Oxase-like_C"/>
</dbReference>
<evidence type="ECO:0000256" key="5">
    <source>
        <dbReference type="ARBA" id="ARBA00022827"/>
    </source>
</evidence>
<dbReference type="InterPro" id="IPR016166">
    <property type="entry name" value="FAD-bd_PCMH"/>
</dbReference>
<evidence type="ECO:0000256" key="8">
    <source>
        <dbReference type="ARBA" id="ARBA00023136"/>
    </source>
</evidence>
<dbReference type="SUPFAM" id="SSF56176">
    <property type="entry name" value="FAD-binding/transporter-associated domain-like"/>
    <property type="match status" value="1"/>
</dbReference>
<dbReference type="Proteomes" id="UP000503540">
    <property type="component" value="Chromosome"/>
</dbReference>
<dbReference type="InterPro" id="IPR006094">
    <property type="entry name" value="Oxid_FAD_bind_N"/>
</dbReference>
<dbReference type="InterPro" id="IPR036318">
    <property type="entry name" value="FAD-bd_PCMH-like_sf"/>
</dbReference>
<dbReference type="GO" id="GO:0071949">
    <property type="term" value="F:FAD binding"/>
    <property type="evidence" value="ECO:0007669"/>
    <property type="project" value="InterPro"/>
</dbReference>
<evidence type="ECO:0000256" key="3">
    <source>
        <dbReference type="ARBA" id="ARBA00022630"/>
    </source>
</evidence>
<dbReference type="EMBL" id="CP046172">
    <property type="protein sequence ID" value="QIS08229.1"/>
    <property type="molecule type" value="Genomic_DNA"/>
</dbReference>
<accession>A0A6G9Y4V1</accession>
<sequence>MALSLLGKAGPASAARESGYAAHRAGVDRLLASYRAIPAHANVRLAKKTSNLFRARAKNTAPGLDVSGLTKVISVDPVAQTADVAGMTTYEELVAATLPYGLAPLVVPQLKTITLGGAVTGLGIESTSFRNGLPHESVLEMDVLTGSGEILTVTPDGEYADLFRGFPNSYGTLGYTVRLKIQLERVQPYVALRHVRFHDLRELEATLARIVEEKTYDGEHVDYLDGVVFTADESYLTLGRQTDEAGPVSDYTGMDIYYRSIQHDGAEPKRDRLTIHDYLWRWDTDWFWCSRAFGTQNPKIRRLWPKRYRRSSFYWKIIALDHKYNLGDKLAARKGQPPQERVVQDIEVPVERTADFVEWFLREIPIEPLWLCPLRLRETKATGTTGRVWPLYPLEPNRTYVNVGFWSAVPKVPGQPEGAANRAIERTVTEFDGHKSLYSDAFYDKDEFAALYGGDTYSELKKRYDPDQRLLDLYSKAVQRK</sequence>
<organism evidence="10 11">
    <name type="scientific">Nocardia arthritidis</name>
    <dbReference type="NCBI Taxonomy" id="228602"/>
    <lineage>
        <taxon>Bacteria</taxon>
        <taxon>Bacillati</taxon>
        <taxon>Actinomycetota</taxon>
        <taxon>Actinomycetes</taxon>
        <taxon>Mycobacteriales</taxon>
        <taxon>Nocardiaceae</taxon>
        <taxon>Nocardia</taxon>
    </lineage>
</organism>
<keyword evidence="4" id="KW-0812">Transmembrane</keyword>
<dbReference type="Gene3D" id="3.30.465.10">
    <property type="match status" value="1"/>
</dbReference>
<dbReference type="GO" id="GO:0016020">
    <property type="term" value="C:membrane"/>
    <property type="evidence" value="ECO:0007669"/>
    <property type="project" value="UniProtKB-SubCell"/>
</dbReference>